<dbReference type="SUPFAM" id="SSF51735">
    <property type="entry name" value="NAD(P)-binding Rossmann-fold domains"/>
    <property type="match status" value="1"/>
</dbReference>
<proteinExistence type="predicted"/>
<dbReference type="STRING" id="208445.SAMN04489727_1869"/>
<sequence>MRITVLGATGGVGSEVVKQALDRGWDVTAVVRDPAKLRLPARVVVAELKHHDKLAAAVEGRDAVVSALGSRDRKPTTVCTDGARAALAAGAKRLLVVSASGLDGDGDGIFTRTLVKPLLEAVLKHGYADMRAMEDLVMASAVDWTVVRPPMLLNGPRTGVVKSRLDGNVRGSYTIRRADVAAYLLDAVADPTLIRRKVSIAHG</sequence>
<gene>
    <name evidence="2" type="ORF">SAMN04489727_1869</name>
</gene>
<dbReference type="Pfam" id="PF13460">
    <property type="entry name" value="NAD_binding_10"/>
    <property type="match status" value="1"/>
</dbReference>
<organism evidence="2 3">
    <name type="scientific">Amycolatopsis tolypomycina</name>
    <dbReference type="NCBI Taxonomy" id="208445"/>
    <lineage>
        <taxon>Bacteria</taxon>
        <taxon>Bacillati</taxon>
        <taxon>Actinomycetota</taxon>
        <taxon>Actinomycetes</taxon>
        <taxon>Pseudonocardiales</taxon>
        <taxon>Pseudonocardiaceae</taxon>
        <taxon>Amycolatopsis</taxon>
    </lineage>
</organism>
<reference evidence="3" key="1">
    <citation type="submission" date="2016-10" db="EMBL/GenBank/DDBJ databases">
        <authorList>
            <person name="Varghese N."/>
            <person name="Submissions S."/>
        </authorList>
    </citation>
    <scope>NUCLEOTIDE SEQUENCE [LARGE SCALE GENOMIC DNA]</scope>
    <source>
        <strain evidence="3">DSM 44544</strain>
    </source>
</reference>
<dbReference type="Proteomes" id="UP000199622">
    <property type="component" value="Unassembled WGS sequence"/>
</dbReference>
<dbReference type="InterPro" id="IPR016040">
    <property type="entry name" value="NAD(P)-bd_dom"/>
</dbReference>
<evidence type="ECO:0000259" key="1">
    <source>
        <dbReference type="Pfam" id="PF13460"/>
    </source>
</evidence>
<keyword evidence="3" id="KW-1185">Reference proteome</keyword>
<name>A0A1H4JG16_9PSEU</name>
<evidence type="ECO:0000313" key="2">
    <source>
        <dbReference type="EMBL" id="SEB45289.1"/>
    </source>
</evidence>
<dbReference type="PANTHER" id="PTHR43355">
    <property type="entry name" value="FLAVIN REDUCTASE (NADPH)"/>
    <property type="match status" value="1"/>
</dbReference>
<dbReference type="EMBL" id="FNSO01000003">
    <property type="protein sequence ID" value="SEB45289.1"/>
    <property type="molecule type" value="Genomic_DNA"/>
</dbReference>
<dbReference type="InterPro" id="IPR036291">
    <property type="entry name" value="NAD(P)-bd_dom_sf"/>
</dbReference>
<dbReference type="GO" id="GO:0004074">
    <property type="term" value="F:biliverdin reductase [NAD(P)H] activity"/>
    <property type="evidence" value="ECO:0007669"/>
    <property type="project" value="TreeGrafter"/>
</dbReference>
<dbReference type="OrthoDB" id="3763081at2"/>
<accession>A0A1H4JG16</accession>
<dbReference type="PANTHER" id="PTHR43355:SF2">
    <property type="entry name" value="FLAVIN REDUCTASE (NADPH)"/>
    <property type="match status" value="1"/>
</dbReference>
<dbReference type="Gene3D" id="3.40.50.720">
    <property type="entry name" value="NAD(P)-binding Rossmann-like Domain"/>
    <property type="match status" value="1"/>
</dbReference>
<dbReference type="RefSeq" id="WP_091305420.1">
    <property type="nucleotide sequence ID" value="NZ_FNSO01000003.1"/>
</dbReference>
<dbReference type="AlphaFoldDB" id="A0A1H4JG16"/>
<feature type="domain" description="NAD(P)-binding" evidence="1">
    <location>
        <begin position="7"/>
        <end position="191"/>
    </location>
</feature>
<protein>
    <submittedName>
        <fullName evidence="2">Putative NADH-flavin reductase</fullName>
    </submittedName>
</protein>
<dbReference type="InterPro" id="IPR051606">
    <property type="entry name" value="Polyketide_Oxido-like"/>
</dbReference>
<dbReference type="GO" id="GO:0042602">
    <property type="term" value="F:riboflavin reductase (NADPH) activity"/>
    <property type="evidence" value="ECO:0007669"/>
    <property type="project" value="TreeGrafter"/>
</dbReference>
<evidence type="ECO:0000313" key="3">
    <source>
        <dbReference type="Proteomes" id="UP000199622"/>
    </source>
</evidence>